<comment type="similarity">
    <text evidence="1">Belongs to the FGGY kinase family.</text>
</comment>
<evidence type="ECO:0000259" key="4">
    <source>
        <dbReference type="Pfam" id="PF00370"/>
    </source>
</evidence>
<dbReference type="EMBL" id="DVGC01000051">
    <property type="protein sequence ID" value="HIR06095.1"/>
    <property type="molecule type" value="Genomic_DNA"/>
</dbReference>
<dbReference type="Proteomes" id="UP000824250">
    <property type="component" value="Unassembled WGS sequence"/>
</dbReference>
<dbReference type="PANTHER" id="PTHR43095">
    <property type="entry name" value="SUGAR KINASE"/>
    <property type="match status" value="1"/>
</dbReference>
<dbReference type="AlphaFoldDB" id="A0A9D1A5Y0"/>
<proteinExistence type="inferred from homology"/>
<feature type="domain" description="Carbohydrate kinase FGGY N-terminal" evidence="4">
    <location>
        <begin position="5"/>
        <end position="245"/>
    </location>
</feature>
<evidence type="ECO:0000313" key="7">
    <source>
        <dbReference type="Proteomes" id="UP000824250"/>
    </source>
</evidence>
<accession>A0A9D1A5Y0</accession>
<dbReference type="Gene3D" id="3.30.420.40">
    <property type="match status" value="2"/>
</dbReference>
<keyword evidence="3" id="KW-0418">Kinase</keyword>
<evidence type="ECO:0000256" key="3">
    <source>
        <dbReference type="ARBA" id="ARBA00022777"/>
    </source>
</evidence>
<dbReference type="InterPro" id="IPR043129">
    <property type="entry name" value="ATPase_NBD"/>
</dbReference>
<dbReference type="PANTHER" id="PTHR43095:SF5">
    <property type="entry name" value="XYLULOSE KINASE"/>
    <property type="match status" value="1"/>
</dbReference>
<dbReference type="GO" id="GO:0005975">
    <property type="term" value="P:carbohydrate metabolic process"/>
    <property type="evidence" value="ECO:0007669"/>
    <property type="project" value="InterPro"/>
</dbReference>
<feature type="domain" description="Carbohydrate kinase FGGY C-terminal" evidence="5">
    <location>
        <begin position="257"/>
        <end position="441"/>
    </location>
</feature>
<gene>
    <name evidence="6" type="ORF">IAB28_09050</name>
</gene>
<protein>
    <submittedName>
        <fullName evidence="6">Xylulokinase</fullName>
    </submittedName>
</protein>
<evidence type="ECO:0000256" key="2">
    <source>
        <dbReference type="ARBA" id="ARBA00022679"/>
    </source>
</evidence>
<reference evidence="6" key="1">
    <citation type="submission" date="2020-10" db="EMBL/GenBank/DDBJ databases">
        <authorList>
            <person name="Gilroy R."/>
        </authorList>
    </citation>
    <scope>NUCLEOTIDE SEQUENCE</scope>
    <source>
        <strain evidence="6">CHK180-2868</strain>
    </source>
</reference>
<dbReference type="GO" id="GO:0016301">
    <property type="term" value="F:kinase activity"/>
    <property type="evidence" value="ECO:0007669"/>
    <property type="project" value="UniProtKB-KW"/>
</dbReference>
<evidence type="ECO:0000259" key="5">
    <source>
        <dbReference type="Pfam" id="PF02782"/>
    </source>
</evidence>
<keyword evidence="2" id="KW-0808">Transferase</keyword>
<sequence>MKQLFLGIDAGTSAMKIVLTDEERKVHAQVTEEYCNQKPMSGFNEIDPELWVESMERGLRKILSSFDRSLIKGIGITGQMHTLIVLDEKGDPIRPAIMWNDTRARELIPCLRKRIASFQEGEYLSKTISTGSPAANLYWLKENEPENFRKIRKFLIGPDYLCYRLTGAAGTDYCEASTSCLYEIIGKRWSVQMQEFLGLEEQVYPRIRGSAVSAGNLMDSMAARLGLSGEIPVYTGTGDNPATALSTGCLMKGYPVVSLGTSGVLMMPVQTPDPNARGKVILFSFDGNQFQYLVQGTVQSNGSTVDWWLKDILENGNYQELDRLSRLDKRAAGQVLFYPHLMGEKTLYGDPDIRGAFVGLGIDTDRDTLLYAVIEGLCFSLRELAEKMKLPIAAYGKLKAVGGGSRSPVWMQILANVMNIRVERMDGNIGPAYGIALLAACGAKGMEKMKEDFCFAPLEGNYYEPDPAGAAACEEKYRKFLRLRRGLKYIETGGEA</sequence>
<dbReference type="InterPro" id="IPR018484">
    <property type="entry name" value="FGGY_N"/>
</dbReference>
<dbReference type="SUPFAM" id="SSF53067">
    <property type="entry name" value="Actin-like ATPase domain"/>
    <property type="match status" value="2"/>
</dbReference>
<dbReference type="Pfam" id="PF00370">
    <property type="entry name" value="FGGY_N"/>
    <property type="match status" value="1"/>
</dbReference>
<evidence type="ECO:0000256" key="1">
    <source>
        <dbReference type="ARBA" id="ARBA00009156"/>
    </source>
</evidence>
<dbReference type="InterPro" id="IPR050406">
    <property type="entry name" value="FGGY_Carb_Kinase"/>
</dbReference>
<name>A0A9D1A5Y0_9FIRM</name>
<comment type="caution">
    <text evidence="6">The sequence shown here is derived from an EMBL/GenBank/DDBJ whole genome shotgun (WGS) entry which is preliminary data.</text>
</comment>
<dbReference type="Pfam" id="PF02782">
    <property type="entry name" value="FGGY_C"/>
    <property type="match status" value="1"/>
</dbReference>
<dbReference type="PIRSF" id="PIRSF000538">
    <property type="entry name" value="GlpK"/>
    <property type="match status" value="1"/>
</dbReference>
<dbReference type="InterPro" id="IPR018485">
    <property type="entry name" value="FGGY_C"/>
</dbReference>
<evidence type="ECO:0000313" key="6">
    <source>
        <dbReference type="EMBL" id="HIR06095.1"/>
    </source>
</evidence>
<dbReference type="InterPro" id="IPR000577">
    <property type="entry name" value="Carb_kinase_FGGY"/>
</dbReference>
<dbReference type="CDD" id="cd07808">
    <property type="entry name" value="ASKHA_NBD_FGGY_EcXK-like"/>
    <property type="match status" value="1"/>
</dbReference>
<organism evidence="6 7">
    <name type="scientific">Candidatus Copromonas faecavium</name>
    <name type="common">nom. illeg.</name>
    <dbReference type="NCBI Taxonomy" id="2840740"/>
    <lineage>
        <taxon>Bacteria</taxon>
        <taxon>Bacillati</taxon>
        <taxon>Bacillota</taxon>
        <taxon>Clostridia</taxon>
        <taxon>Lachnospirales</taxon>
        <taxon>Lachnospiraceae</taxon>
        <taxon>Candidatus Copromonas (nom. illeg.)</taxon>
    </lineage>
</organism>
<reference evidence="6" key="2">
    <citation type="journal article" date="2021" name="PeerJ">
        <title>Extensive microbial diversity within the chicken gut microbiome revealed by metagenomics and culture.</title>
        <authorList>
            <person name="Gilroy R."/>
            <person name="Ravi A."/>
            <person name="Getino M."/>
            <person name="Pursley I."/>
            <person name="Horton D.L."/>
            <person name="Alikhan N.F."/>
            <person name="Baker D."/>
            <person name="Gharbi K."/>
            <person name="Hall N."/>
            <person name="Watson M."/>
            <person name="Adriaenssens E.M."/>
            <person name="Foster-Nyarko E."/>
            <person name="Jarju S."/>
            <person name="Secka A."/>
            <person name="Antonio M."/>
            <person name="Oren A."/>
            <person name="Chaudhuri R.R."/>
            <person name="La Ragione R."/>
            <person name="Hildebrand F."/>
            <person name="Pallen M.J."/>
        </authorList>
    </citation>
    <scope>NUCLEOTIDE SEQUENCE</scope>
    <source>
        <strain evidence="6">CHK180-2868</strain>
    </source>
</reference>